<gene>
    <name evidence="1" type="ORF">POL25_02750</name>
</gene>
<name>A0ABT5DRV8_9BACT</name>
<dbReference type="PROSITE" id="PS51257">
    <property type="entry name" value="PROKAR_LIPOPROTEIN"/>
    <property type="match status" value="1"/>
</dbReference>
<accession>A0ABT5DRV8</accession>
<reference evidence="1 2" key="1">
    <citation type="submission" date="2022-11" db="EMBL/GenBank/DDBJ databases">
        <title>Minimal conservation of predation-associated metabolite biosynthetic gene clusters underscores biosynthetic potential of Myxococcota including descriptions for ten novel species: Archangium lansinium sp. nov., Myxococcus landrumus sp. nov., Nannocystis bai.</title>
        <authorList>
            <person name="Ahearne A."/>
            <person name="Stevens C."/>
            <person name="Dowd S."/>
        </authorList>
    </citation>
    <scope>NUCLEOTIDE SEQUENCE [LARGE SCALE GENOMIC DNA]</scope>
    <source>
        <strain evidence="1 2">BB15-2</strain>
    </source>
</reference>
<protein>
    <recommendedName>
        <fullName evidence="3">Lipoprotein</fullName>
    </recommendedName>
</protein>
<evidence type="ECO:0008006" key="3">
    <source>
        <dbReference type="Google" id="ProtNLM"/>
    </source>
</evidence>
<evidence type="ECO:0000313" key="1">
    <source>
        <dbReference type="EMBL" id="MDC0715794.1"/>
    </source>
</evidence>
<evidence type="ECO:0000313" key="2">
    <source>
        <dbReference type="Proteomes" id="UP001221686"/>
    </source>
</evidence>
<dbReference type="RefSeq" id="WP_272084219.1">
    <property type="nucleotide sequence ID" value="NZ_JAQNDL010000001.1"/>
</dbReference>
<keyword evidence="2" id="KW-1185">Reference proteome</keyword>
<dbReference type="EMBL" id="JAQNDL010000001">
    <property type="protein sequence ID" value="MDC0715794.1"/>
    <property type="molecule type" value="Genomic_DNA"/>
</dbReference>
<dbReference type="Proteomes" id="UP001221686">
    <property type="component" value="Unassembled WGS sequence"/>
</dbReference>
<comment type="caution">
    <text evidence="1">The sequence shown here is derived from an EMBL/GenBank/DDBJ whole genome shotgun (WGS) entry which is preliminary data.</text>
</comment>
<sequence length="152" mass="15620">MRMSSLKGLVALLSLAATGCEGREDERTAEAMRECAAAETNEACLASGGAEFRCAWVRSVVVTGDCETADELRCVAYVDTPGPPACLPIRGCQGDGEAPERLIAPAFREEAPGITRLVNGCTADPLGYDACEAGDPDGAAHPACACVCAPPS</sequence>
<organism evidence="1 2">
    <name type="scientific">Nannocystis bainbridge</name>
    <dbReference type="NCBI Taxonomy" id="2995303"/>
    <lineage>
        <taxon>Bacteria</taxon>
        <taxon>Pseudomonadati</taxon>
        <taxon>Myxococcota</taxon>
        <taxon>Polyangia</taxon>
        <taxon>Nannocystales</taxon>
        <taxon>Nannocystaceae</taxon>
        <taxon>Nannocystis</taxon>
    </lineage>
</organism>
<proteinExistence type="predicted"/>